<sequence length="82" mass="9589">ENDDKISKLVKMNRTLSRKCAYLENIYEKISNGSHVDLISQNGDVNSLVNYYESQIEIKNEEIEKFKNELDNMLKILHTLNV</sequence>
<keyword evidence="3" id="KW-1185">Reference proteome</keyword>
<accession>A0A813Y1A9</accession>
<protein>
    <submittedName>
        <fullName evidence="2">Uncharacterized protein</fullName>
    </submittedName>
</protein>
<organism evidence="2 3">
    <name type="scientific">Brachionus calyciflorus</name>
    <dbReference type="NCBI Taxonomy" id="104777"/>
    <lineage>
        <taxon>Eukaryota</taxon>
        <taxon>Metazoa</taxon>
        <taxon>Spiralia</taxon>
        <taxon>Gnathifera</taxon>
        <taxon>Rotifera</taxon>
        <taxon>Eurotatoria</taxon>
        <taxon>Monogononta</taxon>
        <taxon>Pseudotrocha</taxon>
        <taxon>Ploima</taxon>
        <taxon>Brachionidae</taxon>
        <taxon>Brachionus</taxon>
    </lineage>
</organism>
<dbReference type="AlphaFoldDB" id="A0A813Y1A9"/>
<evidence type="ECO:0000313" key="3">
    <source>
        <dbReference type="Proteomes" id="UP000663879"/>
    </source>
</evidence>
<reference evidence="2" key="1">
    <citation type="submission" date="2021-02" db="EMBL/GenBank/DDBJ databases">
        <authorList>
            <person name="Nowell W R."/>
        </authorList>
    </citation>
    <scope>NUCLEOTIDE SEQUENCE</scope>
    <source>
        <strain evidence="2">Ploen Becks lab</strain>
    </source>
</reference>
<feature type="coiled-coil region" evidence="1">
    <location>
        <begin position="49"/>
        <end position="76"/>
    </location>
</feature>
<gene>
    <name evidence="2" type="ORF">OXX778_LOCUS10057</name>
</gene>
<feature type="non-terminal residue" evidence="2">
    <location>
        <position position="1"/>
    </location>
</feature>
<dbReference type="Proteomes" id="UP000663879">
    <property type="component" value="Unassembled WGS sequence"/>
</dbReference>
<comment type="caution">
    <text evidence="2">The sequence shown here is derived from an EMBL/GenBank/DDBJ whole genome shotgun (WGS) entry which is preliminary data.</text>
</comment>
<proteinExistence type="predicted"/>
<dbReference type="EMBL" id="CAJNOC010001549">
    <property type="protein sequence ID" value="CAF0873663.1"/>
    <property type="molecule type" value="Genomic_DNA"/>
</dbReference>
<name>A0A813Y1A9_9BILA</name>
<evidence type="ECO:0000313" key="2">
    <source>
        <dbReference type="EMBL" id="CAF0873663.1"/>
    </source>
</evidence>
<evidence type="ECO:0000256" key="1">
    <source>
        <dbReference type="SAM" id="Coils"/>
    </source>
</evidence>
<keyword evidence="1" id="KW-0175">Coiled coil</keyword>